<evidence type="ECO:0000256" key="5">
    <source>
        <dbReference type="ARBA" id="ARBA00037941"/>
    </source>
</evidence>
<accession>A0A1G9ITR3</accession>
<feature type="domain" description="FAD dependent oxidoreductase" evidence="7">
    <location>
        <begin position="31"/>
        <end position="389"/>
    </location>
</feature>
<evidence type="ECO:0000313" key="9">
    <source>
        <dbReference type="Proteomes" id="UP000198706"/>
    </source>
</evidence>
<comment type="similarity">
    <text evidence="5">Belongs to the L2HGDH family.</text>
</comment>
<evidence type="ECO:0000256" key="2">
    <source>
        <dbReference type="ARBA" id="ARBA00022630"/>
    </source>
</evidence>
<name>A0A1G9ITR3_9PSED</name>
<keyword evidence="2" id="KW-0285">Flavoprotein</keyword>
<dbReference type="Gene3D" id="3.30.9.10">
    <property type="entry name" value="D-Amino Acid Oxidase, subunit A, domain 2"/>
    <property type="match status" value="1"/>
</dbReference>
<dbReference type="SUPFAM" id="SSF51905">
    <property type="entry name" value="FAD/NAD(P)-binding domain"/>
    <property type="match status" value="1"/>
</dbReference>
<dbReference type="Gene3D" id="3.50.50.60">
    <property type="entry name" value="FAD/NAD(P)-binding domain"/>
    <property type="match status" value="1"/>
</dbReference>
<feature type="region of interest" description="Disordered" evidence="6">
    <location>
        <begin position="1"/>
        <end position="23"/>
    </location>
</feature>
<dbReference type="EMBL" id="FNFD01000017">
    <property type="protein sequence ID" value="SDL28446.1"/>
    <property type="molecule type" value="Genomic_DNA"/>
</dbReference>
<dbReference type="GO" id="GO:0047545">
    <property type="term" value="F:(S)-2-hydroxyglutarate dehydrogenase activity"/>
    <property type="evidence" value="ECO:0007669"/>
    <property type="project" value="TreeGrafter"/>
</dbReference>
<protein>
    <submittedName>
        <fullName evidence="8">L-2-hydroxyglutarate oxidase LhgO</fullName>
    </submittedName>
</protein>
<evidence type="ECO:0000256" key="1">
    <source>
        <dbReference type="ARBA" id="ARBA00001974"/>
    </source>
</evidence>
<evidence type="ECO:0000256" key="3">
    <source>
        <dbReference type="ARBA" id="ARBA00022827"/>
    </source>
</evidence>
<dbReference type="InterPro" id="IPR036188">
    <property type="entry name" value="FAD/NAD-bd_sf"/>
</dbReference>
<evidence type="ECO:0000259" key="7">
    <source>
        <dbReference type="Pfam" id="PF01266"/>
    </source>
</evidence>
<dbReference type="PANTHER" id="PTHR43104">
    <property type="entry name" value="L-2-HYDROXYGLUTARATE DEHYDROGENASE, MITOCHONDRIAL"/>
    <property type="match status" value="1"/>
</dbReference>
<proteinExistence type="inferred from homology"/>
<dbReference type="STRING" id="137658.SAMN05216186_117104"/>
<dbReference type="Pfam" id="PF01266">
    <property type="entry name" value="DAO"/>
    <property type="match status" value="1"/>
</dbReference>
<comment type="cofactor">
    <cofactor evidence="1">
        <name>FAD</name>
        <dbReference type="ChEBI" id="CHEBI:57692"/>
    </cofactor>
</comment>
<keyword evidence="4" id="KW-0560">Oxidoreductase</keyword>
<keyword evidence="9" id="KW-1185">Reference proteome</keyword>
<sequence length="393" mass="42294">MVIELTQRIPTGKRPASNERATTDERMDSIDTLIIGAGALGLACAARLASPSRSLLIVEAERLIGSHTSSRNSEVIHAGLYYPPGSLKAELCLEGRERLYAWCEHYGVPHRRIGKLLVAVEDAERGKLESLAANAEACGVHDLQALEHDQLERLEPAVRGVAALLSPSTGIVDSHHYLQSLLAAAENRGAQLVLDTRVERLQRAPDGWIAEGVSGGEPFQLRAEQVINAGGLFAQQLASRTEGLRADLISPLHLCQGRYFSYSGRSPFQHLIYPMPEANTAGLGIHATLDMGGQLRFGPDVHYLDALDYAVDETLREPFARAIARYFPSLDPGRLSPGYSGIRPKLSGPGEPAADFLIQTPLDHGLPGLINLFGIESPGLTASLAIAERIGGS</sequence>
<evidence type="ECO:0000313" key="8">
    <source>
        <dbReference type="EMBL" id="SDL28446.1"/>
    </source>
</evidence>
<evidence type="ECO:0000256" key="4">
    <source>
        <dbReference type="ARBA" id="ARBA00023002"/>
    </source>
</evidence>
<organism evidence="8 9">
    <name type="scientific">Pseudomonas indica</name>
    <dbReference type="NCBI Taxonomy" id="137658"/>
    <lineage>
        <taxon>Bacteria</taxon>
        <taxon>Pseudomonadati</taxon>
        <taxon>Pseudomonadota</taxon>
        <taxon>Gammaproteobacteria</taxon>
        <taxon>Pseudomonadales</taxon>
        <taxon>Pseudomonadaceae</taxon>
        <taxon>Pseudomonas</taxon>
    </lineage>
</organism>
<dbReference type="Proteomes" id="UP000198706">
    <property type="component" value="Unassembled WGS sequence"/>
</dbReference>
<dbReference type="PANTHER" id="PTHR43104:SF4">
    <property type="entry name" value="L-2-HYDROXYGLUTARATE DEHYDROGENASE, MITOCHONDRIAL"/>
    <property type="match status" value="1"/>
</dbReference>
<reference evidence="8 9" key="1">
    <citation type="submission" date="2016-10" db="EMBL/GenBank/DDBJ databases">
        <authorList>
            <person name="de Groot N.N."/>
        </authorList>
    </citation>
    <scope>NUCLEOTIDE SEQUENCE [LARGE SCALE GENOMIC DNA]</scope>
    <source>
        <strain evidence="8 9">JCM 21544</strain>
    </source>
</reference>
<evidence type="ECO:0000256" key="6">
    <source>
        <dbReference type="SAM" id="MobiDB-lite"/>
    </source>
</evidence>
<dbReference type="AlphaFoldDB" id="A0A1G9ITR3"/>
<dbReference type="InterPro" id="IPR006076">
    <property type="entry name" value="FAD-dep_OxRdtase"/>
</dbReference>
<gene>
    <name evidence="8" type="ORF">SAMN05216186_117104</name>
</gene>
<keyword evidence="3" id="KW-0274">FAD</keyword>